<feature type="region of interest" description="Disordered" evidence="1">
    <location>
        <begin position="197"/>
        <end position="354"/>
    </location>
</feature>
<accession>A0A9P7RX27</accession>
<dbReference type="OrthoDB" id="3358956at2759"/>
<proteinExistence type="predicted"/>
<dbReference type="EMBL" id="CM032186">
    <property type="protein sequence ID" value="KAG7091043.1"/>
    <property type="molecule type" value="Genomic_DNA"/>
</dbReference>
<name>A0A9P7RX27_9AGAR</name>
<feature type="compositionally biased region" description="Basic residues" evidence="1">
    <location>
        <begin position="221"/>
        <end position="231"/>
    </location>
</feature>
<protein>
    <submittedName>
        <fullName evidence="2">Uncharacterized protein</fullName>
    </submittedName>
</protein>
<evidence type="ECO:0000313" key="2">
    <source>
        <dbReference type="EMBL" id="KAG7091043.1"/>
    </source>
</evidence>
<evidence type="ECO:0000256" key="1">
    <source>
        <dbReference type="SAM" id="MobiDB-lite"/>
    </source>
</evidence>
<dbReference type="KEGG" id="more:E1B28_010103"/>
<gene>
    <name evidence="2" type="ORF">E1B28_010103</name>
</gene>
<organism evidence="2 3">
    <name type="scientific">Marasmius oreades</name>
    <name type="common">fairy-ring Marasmius</name>
    <dbReference type="NCBI Taxonomy" id="181124"/>
    <lineage>
        <taxon>Eukaryota</taxon>
        <taxon>Fungi</taxon>
        <taxon>Dikarya</taxon>
        <taxon>Basidiomycota</taxon>
        <taxon>Agaricomycotina</taxon>
        <taxon>Agaricomycetes</taxon>
        <taxon>Agaricomycetidae</taxon>
        <taxon>Agaricales</taxon>
        <taxon>Marasmiineae</taxon>
        <taxon>Marasmiaceae</taxon>
        <taxon>Marasmius</taxon>
    </lineage>
</organism>
<dbReference type="Proteomes" id="UP001049176">
    <property type="component" value="Chromosome 6"/>
</dbReference>
<dbReference type="AlphaFoldDB" id="A0A9P7RX27"/>
<evidence type="ECO:0000313" key="3">
    <source>
        <dbReference type="Proteomes" id="UP001049176"/>
    </source>
</evidence>
<dbReference type="RefSeq" id="XP_043007513.1">
    <property type="nucleotide sequence ID" value="XM_043155052.1"/>
</dbReference>
<dbReference type="CDD" id="cd00043">
    <property type="entry name" value="CYCLIN_SF"/>
    <property type="match status" value="1"/>
</dbReference>
<keyword evidence="3" id="KW-1185">Reference proteome</keyword>
<comment type="caution">
    <text evidence="2">The sequence shown here is derived from an EMBL/GenBank/DDBJ whole genome shotgun (WGS) entry which is preliminary data.</text>
</comment>
<reference evidence="2" key="1">
    <citation type="journal article" date="2021" name="Genome Biol. Evol.">
        <title>The assembled and annotated genome of the fairy-ring fungus Marasmius oreades.</title>
        <authorList>
            <person name="Hiltunen M."/>
            <person name="Ament-Velasquez S.L."/>
            <person name="Johannesson H."/>
        </authorList>
    </citation>
    <scope>NUCLEOTIDE SEQUENCE</scope>
    <source>
        <strain evidence="2">03SP1</strain>
    </source>
</reference>
<dbReference type="GeneID" id="66079179"/>
<sequence>MNNHKQELERFCADQGCSEETFQKALNYLQSAHAKRAGQRTTGNSLVPGCAYLASQRLQNNEISKDAARRKSCLTPAIFEKECENIRKLLPVDNASSRQGRRMRGYEQLIQRYRPSVSRATFHHWLHEVENKLSSSRSFDWESVVAKCAIFFWVYEVVEDKSLNKHEFADENQVDRGNLTAICSYLDRQCKNLRGSILEGTRSPSPTPIPSPLVVVTPRTSPRKSPLKRPLRAVLSRPSPKKLRKSEPEPEPESETPVPSNDVEMLPPLPKTPSKRTSLFGEHITPSSSRQMLDIPAHTTRNASPTRQPRRALGSQSILPPSTPAELFTPSRRKSARIEAAVSHSPLRAAKTPRKIRREDLMRVDVDGTSSEDEEAEIDLPLSRRFRPVFRDRKLWCGGDPQLRTDWEKIKKLSQRRVELYGPSVEQVTGGQ</sequence>